<protein>
    <recommendedName>
        <fullName evidence="8">Reticulon domain-containing protein</fullName>
    </recommendedName>
</protein>
<dbReference type="PANTHER" id="PTHR20952:SF4">
    <property type="entry name" value="RETICULOPHAGY REGULATOR 2"/>
    <property type="match status" value="1"/>
</dbReference>
<dbReference type="InterPro" id="IPR052114">
    <property type="entry name" value="ER_autophagy_membrane_reg"/>
</dbReference>
<dbReference type="RefSeq" id="XP_024080643.1">
    <property type="nucleotide sequence ID" value="XM_024224875.1"/>
</dbReference>
<evidence type="ECO:0000256" key="5">
    <source>
        <dbReference type="ARBA" id="ARBA00023136"/>
    </source>
</evidence>
<feature type="compositionally biased region" description="Basic and acidic residues" evidence="6">
    <location>
        <begin position="320"/>
        <end position="330"/>
    </location>
</feature>
<organism evidence="9 10">
    <name type="scientific">Cimex lectularius</name>
    <name type="common">Bed bug</name>
    <name type="synonym">Acanthia lectularia</name>
    <dbReference type="NCBI Taxonomy" id="79782"/>
    <lineage>
        <taxon>Eukaryota</taxon>
        <taxon>Metazoa</taxon>
        <taxon>Ecdysozoa</taxon>
        <taxon>Arthropoda</taxon>
        <taxon>Hexapoda</taxon>
        <taxon>Insecta</taxon>
        <taxon>Pterygota</taxon>
        <taxon>Neoptera</taxon>
        <taxon>Paraneoptera</taxon>
        <taxon>Hemiptera</taxon>
        <taxon>Heteroptera</taxon>
        <taxon>Panheteroptera</taxon>
        <taxon>Cimicomorpha</taxon>
        <taxon>Cimicidae</taxon>
        <taxon>Cimex</taxon>
    </lineage>
</organism>
<feature type="region of interest" description="Disordered" evidence="6">
    <location>
        <begin position="111"/>
        <end position="130"/>
    </location>
</feature>
<comment type="subcellular location">
    <subcellularLocation>
        <location evidence="1">Endoplasmic reticulum membrane</location>
        <topology evidence="1">Multi-pass membrane protein</topology>
    </subcellularLocation>
</comment>
<feature type="region of interest" description="Disordered" evidence="6">
    <location>
        <begin position="320"/>
        <end position="349"/>
    </location>
</feature>
<sequence length="396" mass="44096">MDHLKKLFRLKSLFGLEGKKEKKKAPSEEEVLAVRLRPFQRWLYKSQDIVTWEDPAESAFALLLVNILFWFLSYLQWRVYGVIFTVVCMLVAHEAWVEHIWPEISVNPSAGDQNVAETQPEKPPHSGSSKDSRIFRLLTVPEISHYATGIRAAVSVQYAKLRYLRATQPPLYCAIVSAGCLFTAGVGTVFSGMALIYLSTMTLMVAPGVVKHVLPPQWKRSILSIFTYISSLLVPPEGNMEDYMPETNKENLLLLNQAGENYDLSTPTTEDSSLADLMIPGHDESSVDTLDSLVLPSIPQALESSDSDSEEGALRFKSEHFNNAEKHSSSDEESSLVKDLNFPDVPPPTGIKDVVTSVLYKTFPKAFSSAQYQAEPLQQAEDSDSDFEIIDNGDAS</sequence>
<feature type="compositionally biased region" description="Basic and acidic residues" evidence="6">
    <location>
        <begin position="119"/>
        <end position="130"/>
    </location>
</feature>
<dbReference type="InterPro" id="IPR003388">
    <property type="entry name" value="Reticulon"/>
</dbReference>
<evidence type="ECO:0000256" key="3">
    <source>
        <dbReference type="ARBA" id="ARBA00022824"/>
    </source>
</evidence>
<dbReference type="AlphaFoldDB" id="A0A8I6TIC5"/>
<feature type="transmembrane region" description="Helical" evidence="7">
    <location>
        <begin position="171"/>
        <end position="198"/>
    </location>
</feature>
<evidence type="ECO:0000256" key="4">
    <source>
        <dbReference type="ARBA" id="ARBA00022989"/>
    </source>
</evidence>
<reference evidence="9" key="1">
    <citation type="submission" date="2022-01" db="UniProtKB">
        <authorList>
            <consortium name="EnsemblMetazoa"/>
        </authorList>
    </citation>
    <scope>IDENTIFICATION</scope>
</reference>
<accession>A0A8I6TIC5</accession>
<keyword evidence="10" id="KW-1185">Reference proteome</keyword>
<feature type="domain" description="Reticulon" evidence="8">
    <location>
        <begin position="46"/>
        <end position="207"/>
    </location>
</feature>
<dbReference type="InterPro" id="IPR057282">
    <property type="entry name" value="RETREG1-3-like_RHD"/>
</dbReference>
<dbReference type="Proteomes" id="UP000494040">
    <property type="component" value="Unassembled WGS sequence"/>
</dbReference>
<evidence type="ECO:0000256" key="1">
    <source>
        <dbReference type="ARBA" id="ARBA00004477"/>
    </source>
</evidence>
<name>A0A8I6TIC5_CIMLE</name>
<evidence type="ECO:0000313" key="9">
    <source>
        <dbReference type="EnsemblMetazoa" id="XP_024080643.1"/>
    </source>
</evidence>
<evidence type="ECO:0000256" key="6">
    <source>
        <dbReference type="SAM" id="MobiDB-lite"/>
    </source>
</evidence>
<dbReference type="OMA" id="ILLWENS"/>
<feature type="compositionally biased region" description="Acidic residues" evidence="6">
    <location>
        <begin position="381"/>
        <end position="396"/>
    </location>
</feature>
<evidence type="ECO:0000313" key="10">
    <source>
        <dbReference type="Proteomes" id="UP000494040"/>
    </source>
</evidence>
<keyword evidence="2 7" id="KW-0812">Transmembrane</keyword>
<feature type="transmembrane region" description="Helical" evidence="7">
    <location>
        <begin position="55"/>
        <end position="73"/>
    </location>
</feature>
<evidence type="ECO:0000256" key="7">
    <source>
        <dbReference type="SAM" id="Phobius"/>
    </source>
</evidence>
<dbReference type="Pfam" id="PF24456">
    <property type="entry name" value="RHD_RETREG1-3"/>
    <property type="match status" value="1"/>
</dbReference>
<dbReference type="EnsemblMetazoa" id="XM_024224875.1">
    <property type="protein sequence ID" value="XP_024080643.1"/>
    <property type="gene ID" value="LOC106662529"/>
</dbReference>
<dbReference type="GeneID" id="106662529"/>
<evidence type="ECO:0000256" key="2">
    <source>
        <dbReference type="ARBA" id="ARBA00022692"/>
    </source>
</evidence>
<feature type="region of interest" description="Disordered" evidence="6">
    <location>
        <begin position="374"/>
        <end position="396"/>
    </location>
</feature>
<dbReference type="PROSITE" id="PS50845">
    <property type="entry name" value="RETICULON"/>
    <property type="match status" value="1"/>
</dbReference>
<dbReference type="GO" id="GO:0005789">
    <property type="term" value="C:endoplasmic reticulum membrane"/>
    <property type="evidence" value="ECO:0007669"/>
    <property type="project" value="UniProtKB-SubCell"/>
</dbReference>
<dbReference type="OrthoDB" id="10029527at2759"/>
<evidence type="ECO:0000259" key="8">
    <source>
        <dbReference type="PROSITE" id="PS50845"/>
    </source>
</evidence>
<keyword evidence="4 7" id="KW-1133">Transmembrane helix</keyword>
<proteinExistence type="predicted"/>
<dbReference type="PANTHER" id="PTHR20952">
    <property type="entry name" value="ADP-RIBOSYLATION-LIKE FACTOR 6-INTERACTING PROTEIN"/>
    <property type="match status" value="1"/>
</dbReference>
<keyword evidence="3" id="KW-0256">Endoplasmic reticulum</keyword>
<keyword evidence="5 7" id="KW-0472">Membrane</keyword>